<dbReference type="PROSITE" id="PS50249">
    <property type="entry name" value="MPN"/>
    <property type="match status" value="1"/>
</dbReference>
<name>A0ABZ2G991_9GAMM</name>
<reference evidence="7 8" key="1">
    <citation type="journal article" date="2024" name="Front. Plant Sci.">
        <title>Comprehensive phenomic and genomic studies of the species, Pectobacterium cacticida and proposal for reclassification as Alcorniella cacticida comb. nov.</title>
        <authorList>
            <person name="Jonca J."/>
            <person name="Pirhonen M."/>
            <person name="Waleron M.M."/>
            <person name="Gawor J."/>
            <person name="Mrozik A."/>
            <person name="Smoktunowicz M."/>
            <person name="Waleron K."/>
            <person name="Waleron M."/>
        </authorList>
    </citation>
    <scope>NUCLEOTIDE SEQUENCE [LARGE SCALE GENOMIC DNA]</scope>
    <source>
        <strain evidence="7 8">DPMP6</strain>
    </source>
</reference>
<organism evidence="7 8">
    <name type="scientific">Pectobacterium cacticida</name>
    <dbReference type="NCBI Taxonomy" id="69221"/>
    <lineage>
        <taxon>Bacteria</taxon>
        <taxon>Pseudomonadati</taxon>
        <taxon>Pseudomonadota</taxon>
        <taxon>Gammaproteobacteria</taxon>
        <taxon>Enterobacterales</taxon>
        <taxon>Pectobacteriaceae</taxon>
        <taxon>Pectobacterium</taxon>
    </lineage>
</organism>
<dbReference type="InterPro" id="IPR001405">
    <property type="entry name" value="UPF0758"/>
</dbReference>
<dbReference type="InterPro" id="IPR025657">
    <property type="entry name" value="RadC_JAB"/>
</dbReference>
<dbReference type="NCBIfam" id="TIGR00608">
    <property type="entry name" value="radc"/>
    <property type="match status" value="1"/>
</dbReference>
<evidence type="ECO:0000256" key="3">
    <source>
        <dbReference type="ARBA" id="ARBA00022801"/>
    </source>
</evidence>
<keyword evidence="2" id="KW-0479">Metal-binding</keyword>
<dbReference type="PANTHER" id="PTHR30471">
    <property type="entry name" value="DNA REPAIR PROTEIN RADC"/>
    <property type="match status" value="1"/>
</dbReference>
<keyword evidence="8" id="KW-1185">Reference proteome</keyword>
<dbReference type="InterPro" id="IPR037518">
    <property type="entry name" value="MPN"/>
</dbReference>
<keyword evidence="5" id="KW-0482">Metalloprotease</keyword>
<dbReference type="PROSITE" id="PS01302">
    <property type="entry name" value="UPF0758"/>
    <property type="match status" value="1"/>
</dbReference>
<evidence type="ECO:0000259" key="6">
    <source>
        <dbReference type="PROSITE" id="PS50249"/>
    </source>
</evidence>
<evidence type="ECO:0000256" key="2">
    <source>
        <dbReference type="ARBA" id="ARBA00022723"/>
    </source>
</evidence>
<dbReference type="EMBL" id="CP125967">
    <property type="protein sequence ID" value="WWO37767.1"/>
    <property type="molecule type" value="Genomic_DNA"/>
</dbReference>
<evidence type="ECO:0000313" key="7">
    <source>
        <dbReference type="EMBL" id="WWO37767.1"/>
    </source>
</evidence>
<dbReference type="Proteomes" id="UP001379444">
    <property type="component" value="Chromosome"/>
</dbReference>
<evidence type="ECO:0000256" key="5">
    <source>
        <dbReference type="ARBA" id="ARBA00023049"/>
    </source>
</evidence>
<evidence type="ECO:0000256" key="4">
    <source>
        <dbReference type="ARBA" id="ARBA00022833"/>
    </source>
</evidence>
<keyword evidence="3" id="KW-0378">Hydrolase</keyword>
<dbReference type="InterPro" id="IPR020891">
    <property type="entry name" value="UPF0758_CS"/>
</dbReference>
<keyword evidence="1" id="KW-0645">Protease</keyword>
<keyword evidence="4" id="KW-0862">Zinc</keyword>
<evidence type="ECO:0000313" key="8">
    <source>
        <dbReference type="Proteomes" id="UP001379444"/>
    </source>
</evidence>
<dbReference type="Pfam" id="PF04002">
    <property type="entry name" value="RadC"/>
    <property type="match status" value="1"/>
</dbReference>
<gene>
    <name evidence="7" type="primary">radC</name>
    <name evidence="7" type="ORF">QNA12_14615</name>
</gene>
<protein>
    <submittedName>
        <fullName evidence="7">DNA repair protein RadC</fullName>
    </submittedName>
</protein>
<evidence type="ECO:0000256" key="1">
    <source>
        <dbReference type="ARBA" id="ARBA00022670"/>
    </source>
</evidence>
<accession>A0ABZ2G991</accession>
<dbReference type="SUPFAM" id="SSF102712">
    <property type="entry name" value="JAB1/MPN domain"/>
    <property type="match status" value="1"/>
</dbReference>
<feature type="domain" description="MPN" evidence="6">
    <location>
        <begin position="36"/>
        <end position="158"/>
    </location>
</feature>
<dbReference type="CDD" id="cd08071">
    <property type="entry name" value="MPN_DUF2466"/>
    <property type="match status" value="1"/>
</dbReference>
<dbReference type="Gene3D" id="3.40.140.10">
    <property type="entry name" value="Cytidine Deaminase, domain 2"/>
    <property type="match status" value="1"/>
</dbReference>
<dbReference type="PANTHER" id="PTHR30471:SF3">
    <property type="entry name" value="UPF0758 PROTEIN YEES-RELATED"/>
    <property type="match status" value="1"/>
</dbReference>
<sequence>MSELTFSHTTVYPDRESRVINMALALLERNIKKRKAVTSPDEVKAYLRLKLECLDREVFVAMFLNNKHQLIASEFLFAGSINSVEIHPREVVRRAVLLNAAAVIFAHNHPSGNADPSNADRQITERLVNALALIDVRVLDHIVVGHGEMVSFAERGWL</sequence>
<proteinExistence type="predicted"/>
<dbReference type="RefSeq" id="WP_264498171.1">
    <property type="nucleotide sequence ID" value="NZ_CP109947.1"/>
</dbReference>